<dbReference type="GeneID" id="56028025"/>
<organism evidence="1 2">
    <name type="scientific">Halorarum halophilum</name>
    <dbReference type="NCBI Taxonomy" id="2743090"/>
    <lineage>
        <taxon>Archaea</taxon>
        <taxon>Methanobacteriati</taxon>
        <taxon>Methanobacteriota</taxon>
        <taxon>Stenosarchaea group</taxon>
        <taxon>Halobacteria</taxon>
        <taxon>Halobacteriales</taxon>
        <taxon>Haloferacaceae</taxon>
        <taxon>Halorarum</taxon>
    </lineage>
</organism>
<evidence type="ECO:0000313" key="1">
    <source>
        <dbReference type="EMBL" id="QLG26807.1"/>
    </source>
</evidence>
<dbReference type="Pfam" id="PF12840">
    <property type="entry name" value="HTH_20"/>
    <property type="match status" value="1"/>
</dbReference>
<reference evidence="1 2" key="1">
    <citation type="submission" date="2020-07" db="EMBL/GenBank/DDBJ databases">
        <title>Gai3-2, isolated from salt lake.</title>
        <authorList>
            <person name="Cui H."/>
            <person name="Shi X."/>
        </authorList>
    </citation>
    <scope>NUCLEOTIDE SEQUENCE [LARGE SCALE GENOMIC DNA]</scope>
    <source>
        <strain evidence="1 2">Gai3-2</strain>
    </source>
</reference>
<dbReference type="Proteomes" id="UP000509750">
    <property type="component" value="Chromosome"/>
</dbReference>
<dbReference type="InterPro" id="IPR036390">
    <property type="entry name" value="WH_DNA-bd_sf"/>
</dbReference>
<dbReference type="SUPFAM" id="SSF46785">
    <property type="entry name" value="Winged helix' DNA-binding domain"/>
    <property type="match status" value="1"/>
</dbReference>
<name>A0A7D5GJV1_9EURY</name>
<accession>A0A7D5GJV1</accession>
<dbReference type="CDD" id="cd00090">
    <property type="entry name" value="HTH_ARSR"/>
    <property type="match status" value="1"/>
</dbReference>
<evidence type="ECO:0000313" key="2">
    <source>
        <dbReference type="Proteomes" id="UP000509750"/>
    </source>
</evidence>
<dbReference type="EMBL" id="CP058529">
    <property type="protein sequence ID" value="QLG26807.1"/>
    <property type="molecule type" value="Genomic_DNA"/>
</dbReference>
<dbReference type="Gene3D" id="1.10.10.10">
    <property type="entry name" value="Winged helix-like DNA-binding domain superfamily/Winged helix DNA-binding domain"/>
    <property type="match status" value="1"/>
</dbReference>
<proteinExistence type="predicted"/>
<gene>
    <name evidence="1" type="ORF">HUG10_04290</name>
</gene>
<dbReference type="AlphaFoldDB" id="A0A7D5GJV1"/>
<sequence>MTVDVRSGRDGPGLERVVGALDDDACREIVSALDEPMSAQEVADSADVPLSTTYRKLDKLTDASLVNEETEVRPDGHHRSRYVVDFERIVVELDEGREFDLDLERPRDTPEGRLANMWSEVRRET</sequence>
<keyword evidence="2" id="KW-1185">Reference proteome</keyword>
<dbReference type="OrthoDB" id="10985at2157"/>
<dbReference type="KEGG" id="halg:HUG10_04290"/>
<protein>
    <submittedName>
        <fullName evidence="1">Helix-turn-helix transcriptional regulator</fullName>
    </submittedName>
</protein>
<dbReference type="RefSeq" id="WP_179168382.1">
    <property type="nucleotide sequence ID" value="NZ_CP058529.1"/>
</dbReference>
<dbReference type="InterPro" id="IPR011991">
    <property type="entry name" value="ArsR-like_HTH"/>
</dbReference>
<dbReference type="InterPro" id="IPR036388">
    <property type="entry name" value="WH-like_DNA-bd_sf"/>
</dbReference>